<reference evidence="2" key="2">
    <citation type="submission" date="2021-04" db="EMBL/GenBank/DDBJ databases">
        <authorList>
            <person name="Podell S."/>
        </authorList>
    </citation>
    <scope>NUCLEOTIDE SEQUENCE</scope>
    <source>
        <strain evidence="2">Hildebrandi</strain>
    </source>
</reference>
<name>A0A9K3PAU7_9STRA</name>
<protein>
    <submittedName>
        <fullName evidence="2">Uncharacterized protein</fullName>
    </submittedName>
</protein>
<dbReference type="OrthoDB" id="47659at2759"/>
<comment type="caution">
    <text evidence="2">The sequence shown here is derived from an EMBL/GenBank/DDBJ whole genome shotgun (WGS) entry which is preliminary data.</text>
</comment>
<feature type="compositionally biased region" description="Low complexity" evidence="1">
    <location>
        <begin position="93"/>
        <end position="103"/>
    </location>
</feature>
<dbReference type="AlphaFoldDB" id="A0A9K3PAU7"/>
<sequence>MTASKRLKRGPDDVTNESSAFLSSFSSLTNAVSSTTLTFPTCFPKQAEDSFSSSAKREDIADITVQNDNNNNNSTAKETKTITPGSSTIAFPSSSTLLSQDSSDFNEKEEHDEEWIPPMSKQSQQIGLSLEKEDDEDDEKEIDEIKTNTTTATATTCQTYLSSTSQSMLSLSAIPSIPVVSEQGPTDTNIPSSPPTKHTKRPERFRFILEMICVQVLVLLSFEVYQQTTNKLTLPTRQTTAVPSDPVVHHNASVVVAQYIPTDDEVDDCIYVPGGGFSGFWFTLGRLSALSFQQAQKDTFVCYSAGCLGVVATLLQHFQREHDLLLLQQQQRKQLGIPDLSSDPTTPPVVSGPGHQELYAMARAIQLEWLDGSLHRYEVVEAFIDRMMDTLETTILSHDGNNNSMVESPLYQQFLHTIQNNLFVVTSAPMSSTATALQPNRRGLLRATLQRPNDLASLKQMLLQTTWIPMAVGSSFSHQGHLDGAFTVWQHPSCRRNVGLVMPKRKQSSILHENGVWAIVRSYSNLLSDAWMLWSNTLNVNLDKQAVENLFQMGLKHGV</sequence>
<evidence type="ECO:0000256" key="1">
    <source>
        <dbReference type="SAM" id="MobiDB-lite"/>
    </source>
</evidence>
<organism evidence="2 3">
    <name type="scientific">Nitzschia inconspicua</name>
    <dbReference type="NCBI Taxonomy" id="303405"/>
    <lineage>
        <taxon>Eukaryota</taxon>
        <taxon>Sar</taxon>
        <taxon>Stramenopiles</taxon>
        <taxon>Ochrophyta</taxon>
        <taxon>Bacillariophyta</taxon>
        <taxon>Bacillariophyceae</taxon>
        <taxon>Bacillariophycidae</taxon>
        <taxon>Bacillariales</taxon>
        <taxon>Bacillariaceae</taxon>
        <taxon>Nitzschia</taxon>
    </lineage>
</organism>
<evidence type="ECO:0000313" key="3">
    <source>
        <dbReference type="Proteomes" id="UP000693970"/>
    </source>
</evidence>
<feature type="compositionally biased region" description="Polar residues" evidence="1">
    <location>
        <begin position="81"/>
        <end position="92"/>
    </location>
</feature>
<feature type="region of interest" description="Disordered" evidence="1">
    <location>
        <begin position="42"/>
        <end position="140"/>
    </location>
</feature>
<keyword evidence="3" id="KW-1185">Reference proteome</keyword>
<dbReference type="Proteomes" id="UP000693970">
    <property type="component" value="Unassembled WGS sequence"/>
</dbReference>
<feature type="region of interest" description="Disordered" evidence="1">
    <location>
        <begin position="179"/>
        <end position="199"/>
    </location>
</feature>
<evidence type="ECO:0000313" key="2">
    <source>
        <dbReference type="EMBL" id="KAG7340016.1"/>
    </source>
</evidence>
<accession>A0A9K3PAU7</accession>
<proteinExistence type="predicted"/>
<dbReference type="EMBL" id="JAGRRH010000028">
    <property type="protein sequence ID" value="KAG7340016.1"/>
    <property type="molecule type" value="Genomic_DNA"/>
</dbReference>
<reference evidence="2" key="1">
    <citation type="journal article" date="2021" name="Sci. Rep.">
        <title>Diploid genomic architecture of Nitzschia inconspicua, an elite biomass production diatom.</title>
        <authorList>
            <person name="Oliver A."/>
            <person name="Podell S."/>
            <person name="Pinowska A."/>
            <person name="Traller J.C."/>
            <person name="Smith S.R."/>
            <person name="McClure R."/>
            <person name="Beliaev A."/>
            <person name="Bohutskyi P."/>
            <person name="Hill E.A."/>
            <person name="Rabines A."/>
            <person name="Zheng H."/>
            <person name="Allen L.Z."/>
            <person name="Kuo A."/>
            <person name="Grigoriev I.V."/>
            <person name="Allen A.E."/>
            <person name="Hazlebeck D."/>
            <person name="Allen E.E."/>
        </authorList>
    </citation>
    <scope>NUCLEOTIDE SEQUENCE</scope>
    <source>
        <strain evidence="2">Hildebrandi</strain>
    </source>
</reference>
<gene>
    <name evidence="2" type="ORF">IV203_006419</name>
</gene>